<name>A0A840EQN6_9ACTN</name>
<protein>
    <recommendedName>
        <fullName evidence="1">ChsH2 C-terminal OB-fold domain-containing protein</fullName>
    </recommendedName>
</protein>
<evidence type="ECO:0000259" key="1">
    <source>
        <dbReference type="Pfam" id="PF01796"/>
    </source>
</evidence>
<dbReference type="AlphaFoldDB" id="A0A840EQN6"/>
<dbReference type="Pfam" id="PF01796">
    <property type="entry name" value="OB_ChsH2_C"/>
    <property type="match status" value="1"/>
</dbReference>
<proteinExistence type="predicted"/>
<feature type="domain" description="ChsH2 C-terminal OB-fold" evidence="1">
    <location>
        <begin position="1"/>
        <end position="59"/>
    </location>
</feature>
<sequence>MSGAGTVLSFIVVRQALTQGRTLPYVTALIELDEQPCLRNNAIVDADPDTVRIGQRVTVPVVEPVASGFPIAEFVVDEPAAN</sequence>
<accession>A0A840EQN6</accession>
<dbReference type="InterPro" id="IPR012340">
    <property type="entry name" value="NA-bd_OB-fold"/>
</dbReference>
<gene>
    <name evidence="2" type="ORF">BKA16_001697</name>
</gene>
<reference evidence="2 3" key="1">
    <citation type="submission" date="2020-08" db="EMBL/GenBank/DDBJ databases">
        <title>Sequencing the genomes of 1000 actinobacteria strains.</title>
        <authorList>
            <person name="Klenk H.-P."/>
        </authorList>
    </citation>
    <scope>NUCLEOTIDE SEQUENCE [LARGE SCALE GENOMIC DNA]</scope>
    <source>
        <strain evidence="2 3">DSM 45298</strain>
    </source>
</reference>
<evidence type="ECO:0000313" key="3">
    <source>
        <dbReference type="Proteomes" id="UP000551501"/>
    </source>
</evidence>
<dbReference type="InterPro" id="IPR002878">
    <property type="entry name" value="ChsH2_C"/>
</dbReference>
<dbReference type="EMBL" id="JACIFP010000001">
    <property type="protein sequence ID" value="MBB4135145.1"/>
    <property type="molecule type" value="Genomic_DNA"/>
</dbReference>
<comment type="caution">
    <text evidence="2">The sequence shown here is derived from an EMBL/GenBank/DDBJ whole genome shotgun (WGS) entry which is preliminary data.</text>
</comment>
<keyword evidence="3" id="KW-1185">Reference proteome</keyword>
<dbReference type="SUPFAM" id="SSF50249">
    <property type="entry name" value="Nucleic acid-binding proteins"/>
    <property type="match status" value="1"/>
</dbReference>
<dbReference type="Proteomes" id="UP000551501">
    <property type="component" value="Unassembled WGS sequence"/>
</dbReference>
<organism evidence="2 3">
    <name type="scientific">Gordonia humi</name>
    <dbReference type="NCBI Taxonomy" id="686429"/>
    <lineage>
        <taxon>Bacteria</taxon>
        <taxon>Bacillati</taxon>
        <taxon>Actinomycetota</taxon>
        <taxon>Actinomycetes</taxon>
        <taxon>Mycobacteriales</taxon>
        <taxon>Gordoniaceae</taxon>
        <taxon>Gordonia</taxon>
    </lineage>
</organism>
<dbReference type="RefSeq" id="WP_246371693.1">
    <property type="nucleotide sequence ID" value="NZ_BAABHL010000076.1"/>
</dbReference>
<evidence type="ECO:0000313" key="2">
    <source>
        <dbReference type="EMBL" id="MBB4135145.1"/>
    </source>
</evidence>